<feature type="compositionally biased region" description="Basic residues" evidence="10">
    <location>
        <begin position="1"/>
        <end position="11"/>
    </location>
</feature>
<dbReference type="Pfam" id="PF14683">
    <property type="entry name" value="CBM-like"/>
    <property type="match status" value="1"/>
</dbReference>
<dbReference type="SUPFAM" id="SSF74650">
    <property type="entry name" value="Galactose mutarotase-like"/>
    <property type="match status" value="1"/>
</dbReference>
<comment type="caution">
    <text evidence="14">The sequence shown here is derived from an EMBL/GenBank/DDBJ whole genome shotgun (WGS) entry which is preliminary data.</text>
</comment>
<dbReference type="SUPFAM" id="SSF49785">
    <property type="entry name" value="Galactose-binding domain-like"/>
    <property type="match status" value="1"/>
</dbReference>
<evidence type="ECO:0000256" key="1">
    <source>
        <dbReference type="ARBA" id="ARBA00001324"/>
    </source>
</evidence>
<dbReference type="OrthoDB" id="7169863at2"/>
<evidence type="ECO:0000259" key="11">
    <source>
        <dbReference type="Pfam" id="PF09284"/>
    </source>
</evidence>
<dbReference type="GO" id="GO:0045490">
    <property type="term" value="P:pectin catabolic process"/>
    <property type="evidence" value="ECO:0007669"/>
    <property type="project" value="TreeGrafter"/>
</dbReference>
<dbReference type="InterPro" id="IPR016590">
    <property type="entry name" value="Rhamnogalacturonase_B"/>
</dbReference>
<evidence type="ECO:0000259" key="13">
    <source>
        <dbReference type="Pfam" id="PF14686"/>
    </source>
</evidence>
<dbReference type="InterPro" id="IPR029413">
    <property type="entry name" value="RG-lyase_II"/>
</dbReference>
<dbReference type="InterPro" id="IPR015364">
    <property type="entry name" value="RhgB_N"/>
</dbReference>
<evidence type="ECO:0000256" key="3">
    <source>
        <dbReference type="ARBA" id="ARBA00010418"/>
    </source>
</evidence>
<feature type="domain" description="Rhamnogalacturonan lyase" evidence="12">
    <location>
        <begin position="415"/>
        <end position="578"/>
    </location>
</feature>
<dbReference type="GO" id="GO:0030246">
    <property type="term" value="F:carbohydrate binding"/>
    <property type="evidence" value="ECO:0007669"/>
    <property type="project" value="InterPro"/>
</dbReference>
<dbReference type="InterPro" id="IPR014718">
    <property type="entry name" value="GH-type_carb-bd"/>
</dbReference>
<dbReference type="InterPro" id="IPR011013">
    <property type="entry name" value="Gal_mutarotase_sf_dom"/>
</dbReference>
<evidence type="ECO:0000256" key="10">
    <source>
        <dbReference type="SAM" id="MobiDB-lite"/>
    </source>
</evidence>
<keyword evidence="8" id="KW-0456">Lyase</keyword>
<proteinExistence type="inferred from homology"/>
<dbReference type="SUPFAM" id="SSF49452">
    <property type="entry name" value="Starch-binding domain-like"/>
    <property type="match status" value="1"/>
</dbReference>
<dbReference type="PROSITE" id="PS51318">
    <property type="entry name" value="TAT"/>
    <property type="match status" value="1"/>
</dbReference>
<comment type="similarity">
    <text evidence="3">Belongs to the polysaccharide lyase 4 family.</text>
</comment>
<name>A0A5B2XPP6_9PSEU</name>
<sequence>MDRRSHRHRGPRAPQRSRTSKDRRPPRPAHRLKYDRRSGLMAHNRRSFLAAGAAGVAGLTFGTLPAAAARPSDAGFGLTDNGASYTASTGAGLTFTIKKGNGDLISLNYQGVELQPRGTNGSHVESGLGNTARVTATQDGTYIVITESVTNWRGSGTLIHYFVAVNGLNNIYMATYVDSKGAGELRWIQYLNREVLANIHTPSDVRGGTPIESKDIDLVGGQTRSKYYSNRPAVELVPRGVTGNGIGVYMAYGNRESSSGGPFFRDIEQQGTGASVELYNYLWSGHNDTEAQRLDVLYGPYALMVADETTPDSPDMTFMGGLGLRGYVPESGRGYVSGTASGISCCLVGFANSQAQYWAVPNPDGTFTSPPMKPGAYAQTLFQGELEVARTRVTVAAGATSAQDIASAWNTPDAVFRIGDWDGTPGSFNNAGNVTRMHPSDTRMSDWGPTTFTVGDSDVSSFPAYQWKDVNSPTTIQFTLGPDQITDRTVRIGITAAYAGARPQIQLNDWTSPTPEPSTQPKSRSLTIGTYRGNNAQFSFQVPTSAFVAGTNTLVIDVISGSGSAGYLSAGFSYDCVDMY</sequence>
<evidence type="ECO:0000313" key="15">
    <source>
        <dbReference type="Proteomes" id="UP000323454"/>
    </source>
</evidence>
<dbReference type="CDD" id="cd10317">
    <property type="entry name" value="RGL4_C"/>
    <property type="match status" value="1"/>
</dbReference>
<reference evidence="14 15" key="2">
    <citation type="submission" date="2019-09" db="EMBL/GenBank/DDBJ databases">
        <authorList>
            <person name="Jin C."/>
        </authorList>
    </citation>
    <scope>NUCLEOTIDE SEQUENCE [LARGE SCALE GENOMIC DNA]</scope>
    <source>
        <strain evidence="14 15">AN110305</strain>
    </source>
</reference>
<dbReference type="GO" id="GO:0071555">
    <property type="term" value="P:cell wall organization"/>
    <property type="evidence" value="ECO:0007669"/>
    <property type="project" value="UniProtKB-KW"/>
</dbReference>
<organism evidence="14 15">
    <name type="scientific">Solihabitans fulvus</name>
    <dbReference type="NCBI Taxonomy" id="1892852"/>
    <lineage>
        <taxon>Bacteria</taxon>
        <taxon>Bacillati</taxon>
        <taxon>Actinomycetota</taxon>
        <taxon>Actinomycetes</taxon>
        <taxon>Pseudonocardiales</taxon>
        <taxon>Pseudonocardiaceae</taxon>
        <taxon>Solihabitans</taxon>
    </lineage>
</organism>
<evidence type="ECO:0000256" key="4">
    <source>
        <dbReference type="ARBA" id="ARBA00012437"/>
    </source>
</evidence>
<feature type="domain" description="Rhamnogalacturonase B N-terminal" evidence="11">
    <location>
        <begin position="76"/>
        <end position="326"/>
    </location>
</feature>
<evidence type="ECO:0000256" key="9">
    <source>
        <dbReference type="ARBA" id="ARBA00023316"/>
    </source>
</evidence>
<keyword evidence="5" id="KW-0964">Secreted</keyword>
<evidence type="ECO:0000256" key="6">
    <source>
        <dbReference type="ARBA" id="ARBA00022729"/>
    </source>
</evidence>
<accession>A0A5B2XPP6</accession>
<keyword evidence="15" id="KW-1185">Reference proteome</keyword>
<keyword evidence="7" id="KW-1015">Disulfide bond</keyword>
<evidence type="ECO:0000256" key="7">
    <source>
        <dbReference type="ARBA" id="ARBA00023157"/>
    </source>
</evidence>
<dbReference type="Gene3D" id="2.60.120.260">
    <property type="entry name" value="Galactose-binding domain-like"/>
    <property type="match status" value="1"/>
</dbReference>
<evidence type="ECO:0000256" key="2">
    <source>
        <dbReference type="ARBA" id="ARBA00004613"/>
    </source>
</evidence>
<dbReference type="EC" id="4.2.2.23" evidence="4"/>
<dbReference type="InterPro" id="IPR013784">
    <property type="entry name" value="Carb-bd-like_fold"/>
</dbReference>
<dbReference type="AlphaFoldDB" id="A0A5B2XPP6"/>
<dbReference type="Proteomes" id="UP000323454">
    <property type="component" value="Unassembled WGS sequence"/>
</dbReference>
<protein>
    <recommendedName>
        <fullName evidence="4">rhamnogalacturonan endolyase</fullName>
        <ecNumber evidence="4">4.2.2.23</ecNumber>
    </recommendedName>
</protein>
<dbReference type="EMBL" id="VUOB01000006">
    <property type="protein sequence ID" value="KAA2265366.1"/>
    <property type="molecule type" value="Genomic_DNA"/>
</dbReference>
<evidence type="ECO:0000259" key="12">
    <source>
        <dbReference type="Pfam" id="PF14683"/>
    </source>
</evidence>
<dbReference type="Gene3D" id="2.60.40.1120">
    <property type="entry name" value="Carboxypeptidase-like, regulatory domain"/>
    <property type="match status" value="1"/>
</dbReference>
<gene>
    <name evidence="14" type="ORF">F0L68_04675</name>
</gene>
<feature type="region of interest" description="Disordered" evidence="10">
    <location>
        <begin position="1"/>
        <end position="39"/>
    </location>
</feature>
<dbReference type="Pfam" id="PF14686">
    <property type="entry name" value="fn3_3"/>
    <property type="match status" value="1"/>
</dbReference>
<evidence type="ECO:0000313" key="14">
    <source>
        <dbReference type="EMBL" id="KAA2265366.1"/>
    </source>
</evidence>
<keyword evidence="6" id="KW-0732">Signal</keyword>
<dbReference type="PANTHER" id="PTHR36574">
    <property type="entry name" value="RHAMNOGALACTURONATE LYASE-RELATED"/>
    <property type="match status" value="1"/>
</dbReference>
<keyword evidence="9" id="KW-0961">Cell wall biogenesis/degradation</keyword>
<comment type="subcellular location">
    <subcellularLocation>
        <location evidence="2">Secreted</location>
    </subcellularLocation>
</comment>
<feature type="domain" description="Rhamnogalacturonan lyase" evidence="13">
    <location>
        <begin position="332"/>
        <end position="401"/>
    </location>
</feature>
<comment type="catalytic activity">
    <reaction evidence="1">
        <text>Endotype eliminative cleavage of L-alpha-rhamnopyranosyl-(1-&gt;4)-alpha-D-galactopyranosyluronic acid bonds of rhamnogalacturonan I domains in ramified hairy regions of pectin leaving L-rhamnopyranose at the reducing end and 4-deoxy-4,5-unsaturated D-galactopyranosyluronic acid at the non-reducing end.</text>
        <dbReference type="EC" id="4.2.2.23"/>
    </reaction>
</comment>
<dbReference type="InterPro" id="IPR008979">
    <property type="entry name" value="Galactose-bd-like_sf"/>
</dbReference>
<dbReference type="Pfam" id="PF09284">
    <property type="entry name" value="RhgB_N"/>
    <property type="match status" value="1"/>
</dbReference>
<evidence type="ECO:0000256" key="8">
    <source>
        <dbReference type="ARBA" id="ARBA00023239"/>
    </source>
</evidence>
<dbReference type="InterPro" id="IPR006311">
    <property type="entry name" value="TAT_signal"/>
</dbReference>
<dbReference type="GO" id="GO:0005576">
    <property type="term" value="C:extracellular region"/>
    <property type="evidence" value="ECO:0007669"/>
    <property type="project" value="UniProtKB-SubCell"/>
</dbReference>
<evidence type="ECO:0000256" key="5">
    <source>
        <dbReference type="ARBA" id="ARBA00022525"/>
    </source>
</evidence>
<dbReference type="Gene3D" id="2.70.98.10">
    <property type="match status" value="1"/>
</dbReference>
<dbReference type="InterPro" id="IPR029411">
    <property type="entry name" value="RG-lyase_III"/>
</dbReference>
<dbReference type="PANTHER" id="PTHR36574:SF1">
    <property type="entry name" value="RHAMNOGALACTURONATE LYASE-RELATED"/>
    <property type="match status" value="1"/>
</dbReference>
<reference evidence="14 15" key="1">
    <citation type="submission" date="2019-09" db="EMBL/GenBank/DDBJ databases">
        <title>Goodfellowia gen. nov., a new genus of the Pseudonocardineae related to Actinoalloteichus, containing Goodfellowia coeruleoviolacea gen. nov., comb. nov. gen. nov., comb. nov.</title>
        <authorList>
            <person name="Labeda D."/>
        </authorList>
    </citation>
    <scope>NUCLEOTIDE SEQUENCE [LARGE SCALE GENOMIC DNA]</scope>
    <source>
        <strain evidence="14 15">AN110305</strain>
    </source>
</reference>
<dbReference type="GO" id="GO:0102210">
    <property type="term" value="F:rhamnogalacturonan endolyase activity"/>
    <property type="evidence" value="ECO:0007669"/>
    <property type="project" value="UniProtKB-EC"/>
</dbReference>